<name>A0A6N3F6Y8_9BACT</name>
<feature type="signal peptide" evidence="2">
    <location>
        <begin position="1"/>
        <end position="25"/>
    </location>
</feature>
<reference evidence="3" key="1">
    <citation type="submission" date="2019-11" db="EMBL/GenBank/DDBJ databases">
        <authorList>
            <person name="Feng L."/>
        </authorList>
    </citation>
    <scope>NUCLEOTIDE SEQUENCE</scope>
    <source>
        <strain evidence="3">PclaraLFYP37</strain>
    </source>
</reference>
<gene>
    <name evidence="3" type="ORF">PCLFYP37_03050</name>
</gene>
<dbReference type="Pfam" id="PF16215">
    <property type="entry name" value="DUF4876"/>
    <property type="match status" value="1"/>
</dbReference>
<evidence type="ECO:0000256" key="1">
    <source>
        <dbReference type="SAM" id="MobiDB-lite"/>
    </source>
</evidence>
<dbReference type="PROSITE" id="PS51257">
    <property type="entry name" value="PROKAR_LIPOPROTEIN"/>
    <property type="match status" value="1"/>
</dbReference>
<dbReference type="InterPro" id="IPR032627">
    <property type="entry name" value="DUF4876"/>
</dbReference>
<organism evidence="3">
    <name type="scientific">Paraprevotella clara</name>
    <dbReference type="NCBI Taxonomy" id="454154"/>
    <lineage>
        <taxon>Bacteria</taxon>
        <taxon>Pseudomonadati</taxon>
        <taxon>Bacteroidota</taxon>
        <taxon>Bacteroidia</taxon>
        <taxon>Bacteroidales</taxon>
        <taxon>Prevotellaceae</taxon>
        <taxon>Paraprevotella</taxon>
    </lineage>
</organism>
<dbReference type="EMBL" id="CACRUT010000016">
    <property type="protein sequence ID" value="VYU47765.1"/>
    <property type="molecule type" value="Genomic_DNA"/>
</dbReference>
<dbReference type="RefSeq" id="WP_412442767.1">
    <property type="nucleotide sequence ID" value="NZ_CACRUT010000016.1"/>
</dbReference>
<evidence type="ECO:0008006" key="4">
    <source>
        <dbReference type="Google" id="ProtNLM"/>
    </source>
</evidence>
<protein>
    <recommendedName>
        <fullName evidence="4">DUF4876 domain-containing protein</fullName>
    </recommendedName>
</protein>
<proteinExistence type="predicted"/>
<evidence type="ECO:0000313" key="3">
    <source>
        <dbReference type="EMBL" id="VYU47765.1"/>
    </source>
</evidence>
<dbReference type="AlphaFoldDB" id="A0A6N3F6Y8"/>
<sequence length="405" mass="44510">MRKKFLKNGIIAMMAVCGLAFVSCSEDNDEGMKSYKLTVSYSLPSDVEASNVEELKLILGSTAKNDTLSLDANPKEIELPQGQYKVTVTGKVADEAKAYLSGSTSVDLYANTPVTVNLQKVMQSSLIFKTIHNSGSKQYYMHESYFEIVNNSDEVQYLDNLILTAPTGNQQTANAWQANGYEDLYACGQGSVVAFPGNGHDYPLQPGESVLIANDATNHKLAYGEDASQAADYASCPDLSNADWEIYLDYNANDVDYDAPNLKTIFYNNQYMFAFGLGVSGRSYVLAKLPEGMTPEAYAALESSVMYEPGTSSTTMTYLVIPSKYVLDAVDIYDPETENHYPTFLPQDDATGVKGNPMYSAKCIRRKVTKIENGRPYYQDTNNSAADFLRDQPLTPGETPTSVDE</sequence>
<keyword evidence="2" id="KW-0732">Signal</keyword>
<evidence type="ECO:0000256" key="2">
    <source>
        <dbReference type="SAM" id="SignalP"/>
    </source>
</evidence>
<accession>A0A6N3F6Y8</accession>
<feature type="region of interest" description="Disordered" evidence="1">
    <location>
        <begin position="375"/>
        <end position="405"/>
    </location>
</feature>
<feature type="chain" id="PRO_5026781467" description="DUF4876 domain-containing protein" evidence="2">
    <location>
        <begin position="26"/>
        <end position="405"/>
    </location>
</feature>